<keyword evidence="2" id="KW-1185">Reference proteome</keyword>
<gene>
    <name evidence="1" type="ORF">ACFQ4A_06310</name>
</gene>
<proteinExistence type="predicted"/>
<organism evidence="1 2">
    <name type="scientific">Lentibacillus salinarum</name>
    <dbReference type="NCBI Taxonomy" id="446820"/>
    <lineage>
        <taxon>Bacteria</taxon>
        <taxon>Bacillati</taxon>
        <taxon>Bacillota</taxon>
        <taxon>Bacilli</taxon>
        <taxon>Bacillales</taxon>
        <taxon>Bacillaceae</taxon>
        <taxon>Lentibacillus</taxon>
    </lineage>
</organism>
<name>A0ABW3ZSB6_9BACI</name>
<protein>
    <submittedName>
        <fullName evidence="1">DUF3990 domain-containing protein</fullName>
    </submittedName>
</protein>
<comment type="caution">
    <text evidence="1">The sequence shown here is derived from an EMBL/GenBank/DDBJ whole genome shotgun (WGS) entry which is preliminary data.</text>
</comment>
<sequence length="120" mass="13992">MTNSLASVIVNGYILNKMAVKWAKFIYNNRSTIKQYTHHFDYVLGGVADGQIFDLVKAVDNGLDISDFYEEIANYGTYDQLSIHNEKIFTYSIIRLIKVVKAYDKEKLYDKRRINKKIEL</sequence>
<reference evidence="2" key="1">
    <citation type="journal article" date="2019" name="Int. J. Syst. Evol. Microbiol.">
        <title>The Global Catalogue of Microorganisms (GCM) 10K type strain sequencing project: providing services to taxonomists for standard genome sequencing and annotation.</title>
        <authorList>
            <consortium name="The Broad Institute Genomics Platform"/>
            <consortium name="The Broad Institute Genome Sequencing Center for Infectious Disease"/>
            <person name="Wu L."/>
            <person name="Ma J."/>
        </authorList>
    </citation>
    <scope>NUCLEOTIDE SEQUENCE [LARGE SCALE GENOMIC DNA]</scope>
    <source>
        <strain evidence="2">CCUG 54822</strain>
    </source>
</reference>
<evidence type="ECO:0000313" key="2">
    <source>
        <dbReference type="Proteomes" id="UP001597178"/>
    </source>
</evidence>
<dbReference type="RefSeq" id="WP_382398774.1">
    <property type="nucleotide sequence ID" value="NZ_JBHTNH010000008.1"/>
</dbReference>
<dbReference type="InterPro" id="IPR025051">
    <property type="entry name" value="DUF3990"/>
</dbReference>
<evidence type="ECO:0000313" key="1">
    <source>
        <dbReference type="EMBL" id="MFD1361281.1"/>
    </source>
</evidence>
<dbReference type="EMBL" id="JBHTNH010000008">
    <property type="protein sequence ID" value="MFD1361281.1"/>
    <property type="molecule type" value="Genomic_DNA"/>
</dbReference>
<dbReference type="Proteomes" id="UP001597178">
    <property type="component" value="Unassembled WGS sequence"/>
</dbReference>
<accession>A0ABW3ZSB6</accession>
<dbReference type="Pfam" id="PF13151">
    <property type="entry name" value="DUF3990"/>
    <property type="match status" value="1"/>
</dbReference>